<reference evidence="2" key="1">
    <citation type="submission" date="2024-06" db="EMBL/GenBank/DDBJ databases">
        <authorList>
            <person name="Liu X."/>
            <person name="Lenzi L."/>
            <person name="Haldenby T S."/>
            <person name="Uol C."/>
        </authorList>
    </citation>
    <scope>NUCLEOTIDE SEQUENCE</scope>
</reference>
<evidence type="ECO:0000256" key="1">
    <source>
        <dbReference type="SAM" id="MobiDB-lite"/>
    </source>
</evidence>
<feature type="compositionally biased region" description="Polar residues" evidence="1">
    <location>
        <begin position="116"/>
        <end position="128"/>
    </location>
</feature>
<proteinExistence type="predicted"/>
<gene>
    <name evidence="2" type="ORF">CDAUBV1_LOCUS5117</name>
</gene>
<accession>A0AAV2T477</accession>
<name>A0AAV2T477_CALDB</name>
<evidence type="ECO:0000313" key="2">
    <source>
        <dbReference type="EMBL" id="CAL5132278.1"/>
    </source>
</evidence>
<dbReference type="Proteomes" id="UP001497525">
    <property type="component" value="Unassembled WGS sequence"/>
</dbReference>
<dbReference type="AlphaFoldDB" id="A0AAV2T477"/>
<evidence type="ECO:0000313" key="3">
    <source>
        <dbReference type="Proteomes" id="UP001497525"/>
    </source>
</evidence>
<comment type="caution">
    <text evidence="2">The sequence shown here is derived from an EMBL/GenBank/DDBJ whole genome shotgun (WGS) entry which is preliminary data.</text>
</comment>
<dbReference type="EMBL" id="CAXLJL010000123">
    <property type="protein sequence ID" value="CAL5132278.1"/>
    <property type="molecule type" value="Genomic_DNA"/>
</dbReference>
<sequence length="128" mass="14830">MHFIGESGKSTKELEVIIARLKKVLQRALAENERLKCASGLVSREEMHKLQTENAELRSELEQARMAAGARLSEHRLNTEKSMTRLSHEYEQLRRSYEEMTAGYDKTKDELRKAQETISQLIPKNQDQ</sequence>
<protein>
    <submittedName>
        <fullName evidence="2">Uncharacterized protein</fullName>
    </submittedName>
</protein>
<feature type="compositionally biased region" description="Basic and acidic residues" evidence="1">
    <location>
        <begin position="105"/>
        <end position="115"/>
    </location>
</feature>
<organism evidence="2 3">
    <name type="scientific">Calicophoron daubneyi</name>
    <name type="common">Rumen fluke</name>
    <name type="synonym">Paramphistomum daubneyi</name>
    <dbReference type="NCBI Taxonomy" id="300641"/>
    <lineage>
        <taxon>Eukaryota</taxon>
        <taxon>Metazoa</taxon>
        <taxon>Spiralia</taxon>
        <taxon>Lophotrochozoa</taxon>
        <taxon>Platyhelminthes</taxon>
        <taxon>Trematoda</taxon>
        <taxon>Digenea</taxon>
        <taxon>Plagiorchiida</taxon>
        <taxon>Pronocephalata</taxon>
        <taxon>Paramphistomoidea</taxon>
        <taxon>Paramphistomidae</taxon>
        <taxon>Calicophoron</taxon>
    </lineage>
</organism>
<feature type="region of interest" description="Disordered" evidence="1">
    <location>
        <begin position="101"/>
        <end position="128"/>
    </location>
</feature>